<dbReference type="Proteomes" id="UP000694403">
    <property type="component" value="Unplaced"/>
</dbReference>
<evidence type="ECO:0000256" key="7">
    <source>
        <dbReference type="ARBA" id="ARBA00037984"/>
    </source>
</evidence>
<feature type="chain" id="PRO_5034329926" description="POC1 centriolar protein homolog B" evidence="10">
    <location>
        <begin position="19"/>
        <end position="434"/>
    </location>
</feature>
<dbReference type="PANTHER" id="PTHR44019:SF1">
    <property type="entry name" value="POC1 CENTRIOLAR PROTEIN HOMOLOG B"/>
    <property type="match status" value="1"/>
</dbReference>
<evidence type="ECO:0000256" key="4">
    <source>
        <dbReference type="ARBA" id="ARBA00022737"/>
    </source>
</evidence>
<keyword evidence="2" id="KW-0963">Cytoplasm</keyword>
<evidence type="ECO:0000256" key="6">
    <source>
        <dbReference type="ARBA" id="ARBA00023212"/>
    </source>
</evidence>
<keyword evidence="5" id="KW-0175">Coiled coil</keyword>
<dbReference type="InterPro" id="IPR050505">
    <property type="entry name" value="WDR55/POC1"/>
</dbReference>
<keyword evidence="4" id="KW-0677">Repeat</keyword>
<evidence type="ECO:0000256" key="8">
    <source>
        <dbReference type="ARBA" id="ARBA00039724"/>
    </source>
</evidence>
<reference evidence="11" key="2">
    <citation type="submission" date="2025-09" db="UniProtKB">
        <authorList>
            <consortium name="Ensembl"/>
        </authorList>
    </citation>
    <scope>IDENTIFICATION</scope>
</reference>
<keyword evidence="10" id="KW-0732">Signal</keyword>
<feature type="repeat" description="WD" evidence="9">
    <location>
        <begin position="88"/>
        <end position="129"/>
    </location>
</feature>
<dbReference type="GO" id="GO:0060271">
    <property type="term" value="P:cilium assembly"/>
    <property type="evidence" value="ECO:0007669"/>
    <property type="project" value="TreeGrafter"/>
</dbReference>
<sequence length="434" mass="48777">MLVSKFLLSSWLPDFVLGPLDQTSSSSLDRFLMIWNLRPQSRAFRFVGHVEAVTSVQFSPDGHLMASASQDRTVRLWIPCIHGESSALKAHTAPVRSVNFSYDGQFLVTASNDKSIKVWSVHRQRLLFSLSQHTHWVRCAKFSPDGRLIASCSEDKTVKIWDAANKVCIDSFTDYEGFANYVDFNPSGTCVASAGSNRTVKLWDIRMNKLLQHYRVHRAGVNCVSFHPSGNYLITASTDGTLKIMDLLEGRVIYTLHGHKGPVLSVAFSKGGEKFASGGADAQVLLWKTNFDTFNYKEVLKQHIRRIHTDNPPHLLDIYPRSPHPHDGKPQSIEVSSMITHTNIYNLRYCPALFSPTSPRRRLEDEVEPAVCTVDKRIGISPALGNALGHIVEQLDVLTLTISILEQRLTLTEDKLKECLENQHKMLLQARQGE</sequence>
<dbReference type="GO" id="GO:0036064">
    <property type="term" value="C:ciliary basal body"/>
    <property type="evidence" value="ECO:0007669"/>
    <property type="project" value="TreeGrafter"/>
</dbReference>
<dbReference type="InterPro" id="IPR001680">
    <property type="entry name" value="WD40_rpt"/>
</dbReference>
<evidence type="ECO:0000256" key="10">
    <source>
        <dbReference type="SAM" id="SignalP"/>
    </source>
</evidence>
<dbReference type="SUPFAM" id="SSF50978">
    <property type="entry name" value="WD40 repeat-like"/>
    <property type="match status" value="1"/>
</dbReference>
<feature type="repeat" description="WD" evidence="9">
    <location>
        <begin position="46"/>
        <end position="77"/>
    </location>
</feature>
<dbReference type="PRINTS" id="PR00320">
    <property type="entry name" value="GPROTEINBRPT"/>
</dbReference>
<dbReference type="CDD" id="cd00200">
    <property type="entry name" value="WD40"/>
    <property type="match status" value="1"/>
</dbReference>
<evidence type="ECO:0000256" key="9">
    <source>
        <dbReference type="PROSITE-ProRule" id="PRU00221"/>
    </source>
</evidence>
<dbReference type="PROSITE" id="PS50294">
    <property type="entry name" value="WD_REPEATS_REGION"/>
    <property type="match status" value="6"/>
</dbReference>
<feature type="repeat" description="WD" evidence="9">
    <location>
        <begin position="130"/>
        <end position="171"/>
    </location>
</feature>
<dbReference type="Gene3D" id="2.130.10.10">
    <property type="entry name" value="YVTN repeat-like/Quinoprotein amine dehydrogenase"/>
    <property type="match status" value="3"/>
</dbReference>
<dbReference type="InterPro" id="IPR019775">
    <property type="entry name" value="WD40_repeat_CS"/>
</dbReference>
<dbReference type="PANTHER" id="PTHR44019">
    <property type="entry name" value="WD REPEAT-CONTAINING PROTEIN 55"/>
    <property type="match status" value="1"/>
</dbReference>
<dbReference type="InterPro" id="IPR036322">
    <property type="entry name" value="WD40_repeat_dom_sf"/>
</dbReference>
<evidence type="ECO:0000313" key="12">
    <source>
        <dbReference type="Proteomes" id="UP000694403"/>
    </source>
</evidence>
<dbReference type="InterPro" id="IPR015943">
    <property type="entry name" value="WD40/YVTN_repeat-like_dom_sf"/>
</dbReference>
<evidence type="ECO:0000256" key="1">
    <source>
        <dbReference type="ARBA" id="ARBA00004114"/>
    </source>
</evidence>
<feature type="repeat" description="WD" evidence="9">
    <location>
        <begin position="172"/>
        <end position="213"/>
    </location>
</feature>
<dbReference type="PROSITE" id="PS00678">
    <property type="entry name" value="WD_REPEATS_1"/>
    <property type="match status" value="1"/>
</dbReference>
<keyword evidence="3 9" id="KW-0853">WD repeat</keyword>
<comment type="similarity">
    <text evidence="7">Belongs to the WD repeat POC1 family.</text>
</comment>
<evidence type="ECO:0000256" key="2">
    <source>
        <dbReference type="ARBA" id="ARBA00022490"/>
    </source>
</evidence>
<feature type="repeat" description="WD" evidence="9">
    <location>
        <begin position="256"/>
        <end position="288"/>
    </location>
</feature>
<name>A0A8C3S8I6_CHESE</name>
<dbReference type="Pfam" id="PF00400">
    <property type="entry name" value="WD40"/>
    <property type="match status" value="6"/>
</dbReference>
<protein>
    <recommendedName>
        <fullName evidence="8">POC1 centriolar protein homolog B</fullName>
    </recommendedName>
</protein>
<keyword evidence="6" id="KW-0206">Cytoskeleton</keyword>
<proteinExistence type="inferred from homology"/>
<dbReference type="SMART" id="SM00320">
    <property type="entry name" value="WD40"/>
    <property type="match status" value="6"/>
</dbReference>
<comment type="subcellular location">
    <subcellularLocation>
        <location evidence="1">Cytoplasm</location>
        <location evidence="1">Cytoskeleton</location>
        <location evidence="1">Microtubule organizing center</location>
        <location evidence="1">Centrosome</location>
        <location evidence="1">Centriole</location>
    </subcellularLocation>
</comment>
<dbReference type="PROSITE" id="PS50082">
    <property type="entry name" value="WD_REPEATS_2"/>
    <property type="match status" value="6"/>
</dbReference>
<organism evidence="11 12">
    <name type="scientific">Chelydra serpentina</name>
    <name type="common">Snapping turtle</name>
    <name type="synonym">Testudo serpentina</name>
    <dbReference type="NCBI Taxonomy" id="8475"/>
    <lineage>
        <taxon>Eukaryota</taxon>
        <taxon>Metazoa</taxon>
        <taxon>Chordata</taxon>
        <taxon>Craniata</taxon>
        <taxon>Vertebrata</taxon>
        <taxon>Euteleostomi</taxon>
        <taxon>Archelosauria</taxon>
        <taxon>Testudinata</taxon>
        <taxon>Testudines</taxon>
        <taxon>Cryptodira</taxon>
        <taxon>Durocryptodira</taxon>
        <taxon>Americhelydia</taxon>
        <taxon>Chelydroidea</taxon>
        <taxon>Chelydridae</taxon>
        <taxon>Chelydra</taxon>
    </lineage>
</organism>
<evidence type="ECO:0000256" key="5">
    <source>
        <dbReference type="ARBA" id="ARBA00023054"/>
    </source>
</evidence>
<accession>A0A8C3S8I6</accession>
<evidence type="ECO:0000313" key="11">
    <source>
        <dbReference type="Ensembl" id="ENSCSRP00000008898.1"/>
    </source>
</evidence>
<dbReference type="Ensembl" id="ENSCSRT00000009206.1">
    <property type="protein sequence ID" value="ENSCSRP00000008898.1"/>
    <property type="gene ID" value="ENSCSRG00000005899.1"/>
</dbReference>
<feature type="signal peptide" evidence="10">
    <location>
        <begin position="1"/>
        <end position="18"/>
    </location>
</feature>
<dbReference type="GO" id="GO:0005814">
    <property type="term" value="C:centriole"/>
    <property type="evidence" value="ECO:0007669"/>
    <property type="project" value="UniProtKB-SubCell"/>
</dbReference>
<dbReference type="AlphaFoldDB" id="A0A8C3S8I6"/>
<reference evidence="11" key="1">
    <citation type="submission" date="2025-08" db="UniProtKB">
        <authorList>
            <consortium name="Ensembl"/>
        </authorList>
    </citation>
    <scope>IDENTIFICATION</scope>
</reference>
<dbReference type="InterPro" id="IPR020472">
    <property type="entry name" value="WD40_PAC1"/>
</dbReference>
<feature type="repeat" description="WD" evidence="9">
    <location>
        <begin position="214"/>
        <end position="255"/>
    </location>
</feature>
<keyword evidence="12" id="KW-1185">Reference proteome</keyword>
<evidence type="ECO:0000256" key="3">
    <source>
        <dbReference type="ARBA" id="ARBA00022574"/>
    </source>
</evidence>